<dbReference type="InterPro" id="IPR050430">
    <property type="entry name" value="Peptidase_S1"/>
</dbReference>
<dbReference type="PANTHER" id="PTHR24276">
    <property type="entry name" value="POLYSERASE-RELATED"/>
    <property type="match status" value="1"/>
</dbReference>
<evidence type="ECO:0000313" key="8">
    <source>
        <dbReference type="Proteomes" id="UP000494040"/>
    </source>
</evidence>
<dbReference type="PANTHER" id="PTHR24276:SF98">
    <property type="entry name" value="FI18310P1-RELATED"/>
    <property type="match status" value="1"/>
</dbReference>
<dbReference type="GO" id="GO:0004252">
    <property type="term" value="F:serine-type endopeptidase activity"/>
    <property type="evidence" value="ECO:0007669"/>
    <property type="project" value="InterPro"/>
</dbReference>
<dbReference type="OrthoDB" id="7448293at2759"/>
<evidence type="ECO:0000256" key="3">
    <source>
        <dbReference type="ARBA" id="ARBA00022825"/>
    </source>
</evidence>
<dbReference type="SUPFAM" id="SSF50494">
    <property type="entry name" value="Trypsin-like serine proteases"/>
    <property type="match status" value="1"/>
</dbReference>
<keyword evidence="1" id="KW-0645">Protease</keyword>
<keyword evidence="5" id="KW-0732">Signal</keyword>
<dbReference type="Pfam" id="PF00089">
    <property type="entry name" value="Trypsin"/>
    <property type="match status" value="1"/>
</dbReference>
<reference evidence="7" key="1">
    <citation type="submission" date="2022-01" db="UniProtKB">
        <authorList>
            <consortium name="EnsemblMetazoa"/>
        </authorList>
    </citation>
    <scope>IDENTIFICATION</scope>
</reference>
<sequence length="336" mass="37706">MKLFVYVLFLCTVVLGREAKTLDGGKRTVRNLVRKKRILKGEVVNEVVPYMVSVQRRWDRAHVCGGTLVYLRLVVTSCSCVAHSDDSASGLEPALPKGYIVIAGSKSNWNLNDANTRIAVRMEADARCRYDLGSELWEHDIGYITVQKPFNFIENNLETIKNFPTTQWKLDADLATFMYKTDFQEGGKEYCYVYGWGASATKKEDGVFDVDDITADLKHKAVQFVNKSDCRARLCSVNRGGCAFDLDKSKAFCIASSGGAKGPLCFGDNGSPLICGGRFFAVGEVTFECGFYQFSLFFKIDVETIRTYLSDHTSFPKISHFLFPFLTVFLSLQFRV</sequence>
<dbReference type="PROSITE" id="PS50240">
    <property type="entry name" value="TRYPSIN_DOM"/>
    <property type="match status" value="1"/>
</dbReference>
<dbReference type="SMART" id="SM00020">
    <property type="entry name" value="Tryp_SPc"/>
    <property type="match status" value="1"/>
</dbReference>
<dbReference type="Proteomes" id="UP000494040">
    <property type="component" value="Unassembled WGS sequence"/>
</dbReference>
<dbReference type="InterPro" id="IPR043504">
    <property type="entry name" value="Peptidase_S1_PA_chymotrypsin"/>
</dbReference>
<organism evidence="7 8">
    <name type="scientific">Cimex lectularius</name>
    <name type="common">Bed bug</name>
    <name type="synonym">Acanthia lectularia</name>
    <dbReference type="NCBI Taxonomy" id="79782"/>
    <lineage>
        <taxon>Eukaryota</taxon>
        <taxon>Metazoa</taxon>
        <taxon>Ecdysozoa</taxon>
        <taxon>Arthropoda</taxon>
        <taxon>Hexapoda</taxon>
        <taxon>Insecta</taxon>
        <taxon>Pterygota</taxon>
        <taxon>Neoptera</taxon>
        <taxon>Paraneoptera</taxon>
        <taxon>Hemiptera</taxon>
        <taxon>Heteroptera</taxon>
        <taxon>Panheteroptera</taxon>
        <taxon>Cimicomorpha</taxon>
        <taxon>Cimicidae</taxon>
        <taxon>Cimex</taxon>
    </lineage>
</organism>
<dbReference type="InterPro" id="IPR009003">
    <property type="entry name" value="Peptidase_S1_PA"/>
</dbReference>
<name>A0A8I6SEC6_CIMLE</name>
<keyword evidence="4" id="KW-1015">Disulfide bond</keyword>
<dbReference type="EnsemblMetazoa" id="XM_024224750.1">
    <property type="protein sequence ID" value="XP_024080518.1"/>
    <property type="gene ID" value="LOC112126180"/>
</dbReference>
<proteinExistence type="predicted"/>
<evidence type="ECO:0000256" key="4">
    <source>
        <dbReference type="ARBA" id="ARBA00023157"/>
    </source>
</evidence>
<dbReference type="Gene3D" id="2.40.10.10">
    <property type="entry name" value="Trypsin-like serine proteases"/>
    <property type="match status" value="2"/>
</dbReference>
<dbReference type="AlphaFoldDB" id="A0A8I6SEC6"/>
<evidence type="ECO:0000256" key="2">
    <source>
        <dbReference type="ARBA" id="ARBA00022801"/>
    </source>
</evidence>
<accession>A0A8I6SEC6</accession>
<dbReference type="RefSeq" id="XP_024080518.1">
    <property type="nucleotide sequence ID" value="XM_024224750.1"/>
</dbReference>
<evidence type="ECO:0000259" key="6">
    <source>
        <dbReference type="PROSITE" id="PS50240"/>
    </source>
</evidence>
<dbReference type="KEGG" id="clec:112126180"/>
<evidence type="ECO:0000256" key="5">
    <source>
        <dbReference type="SAM" id="SignalP"/>
    </source>
</evidence>
<dbReference type="GO" id="GO:0006508">
    <property type="term" value="P:proteolysis"/>
    <property type="evidence" value="ECO:0007669"/>
    <property type="project" value="UniProtKB-KW"/>
</dbReference>
<dbReference type="GeneID" id="112126180"/>
<feature type="signal peptide" evidence="5">
    <location>
        <begin position="1"/>
        <end position="16"/>
    </location>
</feature>
<keyword evidence="3" id="KW-0720">Serine protease</keyword>
<evidence type="ECO:0000256" key="1">
    <source>
        <dbReference type="ARBA" id="ARBA00022670"/>
    </source>
</evidence>
<feature type="domain" description="Peptidase S1" evidence="6">
    <location>
        <begin position="38"/>
        <end position="331"/>
    </location>
</feature>
<keyword evidence="8" id="KW-1185">Reference proteome</keyword>
<keyword evidence="2" id="KW-0378">Hydrolase</keyword>
<protein>
    <recommendedName>
        <fullName evidence="6">Peptidase S1 domain-containing protein</fullName>
    </recommendedName>
</protein>
<dbReference type="InterPro" id="IPR001254">
    <property type="entry name" value="Trypsin_dom"/>
</dbReference>
<feature type="chain" id="PRO_5035327114" description="Peptidase S1 domain-containing protein" evidence="5">
    <location>
        <begin position="17"/>
        <end position="336"/>
    </location>
</feature>
<evidence type="ECO:0000313" key="7">
    <source>
        <dbReference type="EnsemblMetazoa" id="XP_024080518.1"/>
    </source>
</evidence>